<dbReference type="HAMAP" id="MF_00115">
    <property type="entry name" value="MscL"/>
    <property type="match status" value="1"/>
</dbReference>
<dbReference type="PANTHER" id="PTHR30266">
    <property type="entry name" value="MECHANOSENSITIVE CHANNEL MSCL"/>
    <property type="match status" value="1"/>
</dbReference>
<feature type="transmembrane region" description="Helical" evidence="10">
    <location>
        <begin position="68"/>
        <end position="91"/>
    </location>
</feature>
<name>A0ABY5BME1_9LACO</name>
<keyword evidence="8 10" id="KW-0472">Membrane</keyword>
<keyword evidence="5 10" id="KW-0812">Transmembrane</keyword>
<organism evidence="11 12">
    <name type="scientific">Fructilactobacillus myrtifloralis</name>
    <dbReference type="NCBI Taxonomy" id="2940301"/>
    <lineage>
        <taxon>Bacteria</taxon>
        <taxon>Bacillati</taxon>
        <taxon>Bacillota</taxon>
        <taxon>Bacilli</taxon>
        <taxon>Lactobacillales</taxon>
        <taxon>Lactobacillaceae</taxon>
        <taxon>Fructilactobacillus</taxon>
    </lineage>
</organism>
<dbReference type="SUPFAM" id="SSF81330">
    <property type="entry name" value="Gated mechanosensitive channel"/>
    <property type="match status" value="1"/>
</dbReference>
<dbReference type="InterPro" id="IPR036019">
    <property type="entry name" value="MscL_channel"/>
</dbReference>
<dbReference type="Proteomes" id="UP001056707">
    <property type="component" value="Chromosome"/>
</dbReference>
<keyword evidence="3 10" id="KW-0813">Transport</keyword>
<evidence type="ECO:0000313" key="12">
    <source>
        <dbReference type="Proteomes" id="UP001056707"/>
    </source>
</evidence>
<evidence type="ECO:0000256" key="8">
    <source>
        <dbReference type="ARBA" id="ARBA00023136"/>
    </source>
</evidence>
<evidence type="ECO:0000256" key="9">
    <source>
        <dbReference type="ARBA" id="ARBA00023303"/>
    </source>
</evidence>
<gene>
    <name evidence="10 11" type="primary">mscL</name>
    <name evidence="11" type="ORF">M3M35_05995</name>
</gene>
<protein>
    <recommendedName>
        <fullName evidence="10">Large-conductance mechanosensitive channel</fullName>
    </recommendedName>
</protein>
<dbReference type="InterPro" id="IPR019823">
    <property type="entry name" value="Mechanosensitive_channel_CS"/>
</dbReference>
<feature type="transmembrane region" description="Helical" evidence="10">
    <location>
        <begin position="12"/>
        <end position="35"/>
    </location>
</feature>
<evidence type="ECO:0000313" key="11">
    <source>
        <dbReference type="EMBL" id="USS84852.1"/>
    </source>
</evidence>
<dbReference type="InterPro" id="IPR037673">
    <property type="entry name" value="MSC/AndL"/>
</dbReference>
<comment type="subcellular location">
    <subcellularLocation>
        <location evidence="1 10">Cell membrane</location>
        <topology evidence="1 10">Multi-pass membrane protein</topology>
    </subcellularLocation>
</comment>
<dbReference type="Pfam" id="PF01741">
    <property type="entry name" value="MscL"/>
    <property type="match status" value="1"/>
</dbReference>
<comment type="function">
    <text evidence="10">Channel that opens in response to stretch forces in the membrane lipid bilayer. May participate in the regulation of osmotic pressure changes within the cell.</text>
</comment>
<evidence type="ECO:0000256" key="10">
    <source>
        <dbReference type="HAMAP-Rule" id="MF_00115"/>
    </source>
</evidence>
<comment type="similarity">
    <text evidence="2 10">Belongs to the MscL family.</text>
</comment>
<evidence type="ECO:0000256" key="6">
    <source>
        <dbReference type="ARBA" id="ARBA00022989"/>
    </source>
</evidence>
<dbReference type="InterPro" id="IPR001185">
    <property type="entry name" value="MS_channel"/>
</dbReference>
<dbReference type="PROSITE" id="PS01327">
    <property type="entry name" value="MSCL"/>
    <property type="match status" value="1"/>
</dbReference>
<proteinExistence type="inferred from homology"/>
<dbReference type="EMBL" id="CP097116">
    <property type="protein sequence ID" value="USS84852.1"/>
    <property type="molecule type" value="Genomic_DNA"/>
</dbReference>
<comment type="subunit">
    <text evidence="10">Homopentamer.</text>
</comment>
<dbReference type="Gene3D" id="1.10.1200.120">
    <property type="entry name" value="Large-conductance mechanosensitive channel, MscL, domain 1"/>
    <property type="match status" value="1"/>
</dbReference>
<dbReference type="NCBIfam" id="TIGR00220">
    <property type="entry name" value="mscL"/>
    <property type="match status" value="1"/>
</dbReference>
<keyword evidence="6 10" id="KW-1133">Transmembrane helix</keyword>
<evidence type="ECO:0000256" key="7">
    <source>
        <dbReference type="ARBA" id="ARBA00023065"/>
    </source>
</evidence>
<evidence type="ECO:0000256" key="5">
    <source>
        <dbReference type="ARBA" id="ARBA00022692"/>
    </source>
</evidence>
<keyword evidence="12" id="KW-1185">Reference proteome</keyword>
<evidence type="ECO:0000256" key="1">
    <source>
        <dbReference type="ARBA" id="ARBA00004651"/>
    </source>
</evidence>
<accession>A0ABY5BME1</accession>
<sequence length="135" mass="14844">MLKEFKAFISKGNVIDMAVGVIIGSAFTGIVSSLVKNILNPLIGLFIGNIDLSSLSFKVGGATFRYGVFLNAVINFFIIAFVVFMIVKILGKMRLRQDQKKPTPKSEQYLAEIVTLLKQEQGQSSPTDTETKNPK</sequence>
<evidence type="ECO:0000256" key="3">
    <source>
        <dbReference type="ARBA" id="ARBA00022448"/>
    </source>
</evidence>
<evidence type="ECO:0000256" key="4">
    <source>
        <dbReference type="ARBA" id="ARBA00022475"/>
    </source>
</evidence>
<dbReference type="PANTHER" id="PTHR30266:SF2">
    <property type="entry name" value="LARGE-CONDUCTANCE MECHANOSENSITIVE CHANNEL"/>
    <property type="match status" value="1"/>
</dbReference>
<dbReference type="RefSeq" id="WP_252749754.1">
    <property type="nucleotide sequence ID" value="NZ_CP097116.1"/>
</dbReference>
<keyword evidence="7 10" id="KW-0406">Ion transport</keyword>
<reference evidence="11" key="1">
    <citation type="submission" date="2022-05" db="EMBL/GenBank/DDBJ databases">
        <authorList>
            <person name="Oliphant S.A."/>
            <person name="Watson-Haigh N.S."/>
            <person name="Sumby K.M."/>
            <person name="Gardner J.M."/>
            <person name="Jiranek V."/>
        </authorList>
    </citation>
    <scope>NUCLEOTIDE SEQUENCE</scope>
    <source>
        <strain evidence="11">KI16_H9</strain>
    </source>
</reference>
<keyword evidence="9 10" id="KW-0407">Ion channel</keyword>
<dbReference type="PRINTS" id="PR01264">
    <property type="entry name" value="MECHCHANNEL"/>
</dbReference>
<keyword evidence="4 10" id="KW-1003">Cell membrane</keyword>
<evidence type="ECO:0000256" key="2">
    <source>
        <dbReference type="ARBA" id="ARBA00007254"/>
    </source>
</evidence>
<dbReference type="NCBIfam" id="NF001842">
    <property type="entry name" value="PRK00567.1-3"/>
    <property type="match status" value="1"/>
</dbReference>